<feature type="active site" evidence="7">
    <location>
        <position position="183"/>
    </location>
</feature>
<dbReference type="InterPro" id="IPR019756">
    <property type="entry name" value="Pept_S26A_signal_pept_1_Ser-AS"/>
</dbReference>
<evidence type="ECO:0000256" key="6">
    <source>
        <dbReference type="ARBA" id="ARBA00022801"/>
    </source>
</evidence>
<dbReference type="CDD" id="cd06530">
    <property type="entry name" value="S26_SPase_I"/>
    <property type="match status" value="1"/>
</dbReference>
<dbReference type="PROSITE" id="PS00761">
    <property type="entry name" value="SPASE_I_3"/>
    <property type="match status" value="1"/>
</dbReference>
<evidence type="ECO:0000256" key="7">
    <source>
        <dbReference type="PIRSR" id="PIRSR600223-1"/>
    </source>
</evidence>
<evidence type="ECO:0000256" key="4">
    <source>
        <dbReference type="ARBA" id="ARBA00019232"/>
    </source>
</evidence>
<dbReference type="PRINTS" id="PR00727">
    <property type="entry name" value="LEADERPTASE"/>
</dbReference>
<feature type="transmembrane region" description="Helical" evidence="8">
    <location>
        <begin position="28"/>
        <end position="45"/>
    </location>
</feature>
<feature type="transmembrane region" description="Helical" evidence="8">
    <location>
        <begin position="97"/>
        <end position="118"/>
    </location>
</feature>
<dbReference type="GO" id="GO:0006465">
    <property type="term" value="P:signal peptide processing"/>
    <property type="evidence" value="ECO:0007669"/>
    <property type="project" value="InterPro"/>
</dbReference>
<dbReference type="PROSITE" id="PS00760">
    <property type="entry name" value="SPASE_I_2"/>
    <property type="match status" value="1"/>
</dbReference>
<evidence type="ECO:0000256" key="9">
    <source>
        <dbReference type="RuleBase" id="RU362042"/>
    </source>
</evidence>
<evidence type="ECO:0000256" key="1">
    <source>
        <dbReference type="ARBA" id="ARBA00000677"/>
    </source>
</evidence>
<feature type="domain" description="Peptidase S26" evidence="10">
    <location>
        <begin position="98"/>
        <end position="309"/>
    </location>
</feature>
<evidence type="ECO:0000313" key="11">
    <source>
        <dbReference type="EMBL" id="RQP21649.1"/>
    </source>
</evidence>
<evidence type="ECO:0000313" key="12">
    <source>
        <dbReference type="Proteomes" id="UP000267464"/>
    </source>
</evidence>
<comment type="catalytic activity">
    <reaction evidence="1 8">
        <text>Cleavage of hydrophobic, N-terminal signal or leader sequences from secreted and periplasmic proteins.</text>
        <dbReference type="EC" id="3.4.21.89"/>
    </reaction>
</comment>
<comment type="caution">
    <text evidence="11">The sequence shown here is derived from an EMBL/GenBank/DDBJ whole genome shotgun (WGS) entry which is preliminary data.</text>
</comment>
<sequence>MSSLTGLFYGALVVYLGGWYLNKWTGNFSLLLFILTLVTFGYWLAEKFLFAPRRIAAAQNLEAQDAARRKDLARQGITKVDGDLEGAKRTLLMQPWWLDWTAGLFPVILIVFLLRSFLFEPFKIPSGSMIPTLLVGDLILVNKYHYGVRLPVINKKIIANHDPQRGDVMVFRYPQDPSVDYIKRVVGVPGDEVAYRNQQLTVNGELLQTAPQPDFFNEDANRFEKEYREKLGTVEHRILVDRQRPSGISNAYSFPFKDNCRYSAEGVTCKVPPGHYFMMGDNRDNSTDSRWWGFVPDENIVGKAFFVWMNFSDPKRIGSFK</sequence>
<accession>A0A3N7JJY6</accession>
<keyword evidence="8" id="KW-0472">Membrane</keyword>
<keyword evidence="8" id="KW-0812">Transmembrane</keyword>
<reference evidence="11 12" key="2">
    <citation type="submission" date="2018-12" db="EMBL/GenBank/DDBJ databases">
        <title>Rhizobacter gummiphilus sp. nov., a rubber-degrading bacterium isolated from the soil of a botanical garden in Japan.</title>
        <authorList>
            <person name="Shunsuke S.S."/>
        </authorList>
    </citation>
    <scope>NUCLEOTIDE SEQUENCE [LARGE SCALE GENOMIC DNA]</scope>
    <source>
        <strain evidence="11 12">S-16</strain>
    </source>
</reference>
<dbReference type="EMBL" id="QUSW01000010">
    <property type="protein sequence ID" value="RQP21649.1"/>
    <property type="molecule type" value="Genomic_DNA"/>
</dbReference>
<reference evidence="11 12" key="1">
    <citation type="submission" date="2018-08" db="EMBL/GenBank/DDBJ databases">
        <authorList>
            <person name="Khan S.A."/>
            <person name="Jeon C.O."/>
            <person name="Chun B.H."/>
            <person name="Jeong S.E."/>
        </authorList>
    </citation>
    <scope>NUCLEOTIDE SEQUENCE [LARGE SCALE GENOMIC DNA]</scope>
    <source>
        <strain evidence="11 12">S-16</strain>
    </source>
</reference>
<dbReference type="PANTHER" id="PTHR43390:SF1">
    <property type="entry name" value="CHLOROPLAST PROCESSING PEPTIDASE"/>
    <property type="match status" value="1"/>
</dbReference>
<evidence type="ECO:0000256" key="5">
    <source>
        <dbReference type="ARBA" id="ARBA00022670"/>
    </source>
</evidence>
<dbReference type="InterPro" id="IPR019757">
    <property type="entry name" value="Pept_S26A_signal_pept_1_Lys-AS"/>
</dbReference>
<dbReference type="InterPro" id="IPR000223">
    <property type="entry name" value="Pept_S26A_signal_pept_1"/>
</dbReference>
<keyword evidence="8" id="KW-1133">Transmembrane helix</keyword>
<gene>
    <name evidence="11" type="primary">lepB</name>
    <name evidence="11" type="ORF">DZC73_27475</name>
</gene>
<organism evidence="11 12">
    <name type="scientific">Piscinibacter terrae</name>
    <dbReference type="NCBI Taxonomy" id="2496871"/>
    <lineage>
        <taxon>Bacteria</taxon>
        <taxon>Pseudomonadati</taxon>
        <taxon>Pseudomonadota</taxon>
        <taxon>Betaproteobacteria</taxon>
        <taxon>Burkholderiales</taxon>
        <taxon>Sphaerotilaceae</taxon>
        <taxon>Piscinibacter</taxon>
    </lineage>
</organism>
<dbReference type="Pfam" id="PF10502">
    <property type="entry name" value="Peptidase_S26"/>
    <property type="match status" value="1"/>
</dbReference>
<dbReference type="RefSeq" id="WP_124543591.1">
    <property type="nucleotide sequence ID" value="NZ_QUSW01000010.1"/>
</dbReference>
<dbReference type="OrthoDB" id="9815782at2"/>
<evidence type="ECO:0000256" key="8">
    <source>
        <dbReference type="RuleBase" id="RU003993"/>
    </source>
</evidence>
<dbReference type="AlphaFoldDB" id="A0A3N7JJY6"/>
<dbReference type="PANTHER" id="PTHR43390">
    <property type="entry name" value="SIGNAL PEPTIDASE I"/>
    <property type="match status" value="1"/>
</dbReference>
<dbReference type="InterPro" id="IPR019758">
    <property type="entry name" value="Pept_S26A_signal_pept_1_CS"/>
</dbReference>
<keyword evidence="12" id="KW-1185">Reference proteome</keyword>
<evidence type="ECO:0000256" key="2">
    <source>
        <dbReference type="ARBA" id="ARBA00009370"/>
    </source>
</evidence>
<name>A0A3N7JJY6_9BURK</name>
<comment type="caution">
    <text evidence="9">Lacks conserved residue(s) required for the propagation of feature annotation.</text>
</comment>
<comment type="subcellular location">
    <subcellularLocation>
        <location evidence="9">Membrane</location>
        <topology evidence="9">Single-pass type II membrane protein</topology>
    </subcellularLocation>
</comment>
<dbReference type="InterPro" id="IPR036286">
    <property type="entry name" value="LexA/Signal_pep-like_sf"/>
</dbReference>
<dbReference type="InterPro" id="IPR019533">
    <property type="entry name" value="Peptidase_S26"/>
</dbReference>
<dbReference type="SUPFAM" id="SSF51306">
    <property type="entry name" value="LexA/Signal peptidase"/>
    <property type="match status" value="1"/>
</dbReference>
<dbReference type="Proteomes" id="UP000267464">
    <property type="component" value="Unassembled WGS sequence"/>
</dbReference>
<proteinExistence type="inferred from homology"/>
<dbReference type="EC" id="3.4.21.89" evidence="3 8"/>
<dbReference type="NCBIfam" id="TIGR02227">
    <property type="entry name" value="sigpep_I_bact"/>
    <property type="match status" value="1"/>
</dbReference>
<keyword evidence="6 8" id="KW-0378">Hydrolase</keyword>
<keyword evidence="5 8" id="KW-0645">Protease</keyword>
<evidence type="ECO:0000259" key="10">
    <source>
        <dbReference type="Pfam" id="PF10502"/>
    </source>
</evidence>
<feature type="active site" evidence="7">
    <location>
        <position position="128"/>
    </location>
</feature>
<dbReference type="Gene3D" id="2.10.109.10">
    <property type="entry name" value="Umud Fragment, subunit A"/>
    <property type="match status" value="1"/>
</dbReference>
<feature type="transmembrane region" description="Helical" evidence="8">
    <location>
        <begin position="7"/>
        <end position="22"/>
    </location>
</feature>
<dbReference type="PROSITE" id="PS00501">
    <property type="entry name" value="SPASE_I_1"/>
    <property type="match status" value="1"/>
</dbReference>
<protein>
    <recommendedName>
        <fullName evidence="4 8">Signal peptidase I</fullName>
        <ecNumber evidence="3 8">3.4.21.89</ecNumber>
    </recommendedName>
</protein>
<comment type="similarity">
    <text evidence="2 9">Belongs to the peptidase S26 family.</text>
</comment>
<dbReference type="GO" id="GO:0016020">
    <property type="term" value="C:membrane"/>
    <property type="evidence" value="ECO:0007669"/>
    <property type="project" value="UniProtKB-SubCell"/>
</dbReference>
<dbReference type="GO" id="GO:0009003">
    <property type="term" value="F:signal peptidase activity"/>
    <property type="evidence" value="ECO:0007669"/>
    <property type="project" value="UniProtKB-EC"/>
</dbReference>
<evidence type="ECO:0000256" key="3">
    <source>
        <dbReference type="ARBA" id="ARBA00013208"/>
    </source>
</evidence>
<dbReference type="GO" id="GO:0004252">
    <property type="term" value="F:serine-type endopeptidase activity"/>
    <property type="evidence" value="ECO:0007669"/>
    <property type="project" value="InterPro"/>
</dbReference>